<dbReference type="Proteomes" id="UP001148838">
    <property type="component" value="Unassembled WGS sequence"/>
</dbReference>
<evidence type="ECO:0000313" key="1">
    <source>
        <dbReference type="EMBL" id="KAJ4435865.1"/>
    </source>
</evidence>
<organism evidence="1 2">
    <name type="scientific">Periplaneta americana</name>
    <name type="common">American cockroach</name>
    <name type="synonym">Blatta americana</name>
    <dbReference type="NCBI Taxonomy" id="6978"/>
    <lineage>
        <taxon>Eukaryota</taxon>
        <taxon>Metazoa</taxon>
        <taxon>Ecdysozoa</taxon>
        <taxon>Arthropoda</taxon>
        <taxon>Hexapoda</taxon>
        <taxon>Insecta</taxon>
        <taxon>Pterygota</taxon>
        <taxon>Neoptera</taxon>
        <taxon>Polyneoptera</taxon>
        <taxon>Dictyoptera</taxon>
        <taxon>Blattodea</taxon>
        <taxon>Blattoidea</taxon>
        <taxon>Blattidae</taxon>
        <taxon>Blattinae</taxon>
        <taxon>Periplaneta</taxon>
    </lineage>
</organism>
<gene>
    <name evidence="1" type="ORF">ANN_18485</name>
</gene>
<evidence type="ECO:0000313" key="2">
    <source>
        <dbReference type="Proteomes" id="UP001148838"/>
    </source>
</evidence>
<accession>A0ABQ8SNX1</accession>
<sequence length="335" mass="38262">MAYEEADLESIHNMFEDNSDADKDYQPNYGDLTSSGQNRNIKTALFLSYALQNHPTLEVINQKFFIPGHSFDICDIDFGVIERSKHYHEEVYVPEKWERVIADECTRDNSKEAESFREQFNTRSAEYVEEILSPHFGGILQFVKEGEVLVDKGQADELKNHETTEKKSEEEQCERVENLQPLYMMTLYFKSLAVTSWSQTSCLRLTLRNACWFESSWGKKFSHEISASVWDRCPPSIVIHSGSYDRKSIGTCSVFLYGMETIFGGVESRDPVFISQFGDWFLTSAVGSHPVGTVLSPFPKIINTKCSCAADEYSSHQGGAKEIQDKFLKIYYGLL</sequence>
<keyword evidence="2" id="KW-1185">Reference proteome</keyword>
<comment type="caution">
    <text evidence="1">The sequence shown here is derived from an EMBL/GenBank/DDBJ whole genome shotgun (WGS) entry which is preliminary data.</text>
</comment>
<reference evidence="1 2" key="1">
    <citation type="journal article" date="2022" name="Allergy">
        <title>Genome assembly and annotation of Periplaneta americana reveal a comprehensive cockroach allergen profile.</title>
        <authorList>
            <person name="Wang L."/>
            <person name="Xiong Q."/>
            <person name="Saelim N."/>
            <person name="Wang L."/>
            <person name="Nong W."/>
            <person name="Wan A.T."/>
            <person name="Shi M."/>
            <person name="Liu X."/>
            <person name="Cao Q."/>
            <person name="Hui J.H.L."/>
            <person name="Sookrung N."/>
            <person name="Leung T.F."/>
            <person name="Tungtrongchitr A."/>
            <person name="Tsui S.K.W."/>
        </authorList>
    </citation>
    <scope>NUCLEOTIDE SEQUENCE [LARGE SCALE GENOMIC DNA]</scope>
    <source>
        <strain evidence="1">PWHHKU_190912</strain>
    </source>
</reference>
<name>A0ABQ8SNX1_PERAM</name>
<proteinExistence type="predicted"/>
<protein>
    <submittedName>
        <fullName evidence="1">Uncharacterized protein</fullName>
    </submittedName>
</protein>
<dbReference type="EMBL" id="JAJSOF020000023">
    <property type="protein sequence ID" value="KAJ4435865.1"/>
    <property type="molecule type" value="Genomic_DNA"/>
</dbReference>